<sequence length="440" mass="51470">MSSLKKKSFLIFTFVSLFSSTLVAISCSKHIVDINDNKPIDVVDLKDKKPDVADLKDKKSAIFFNISMVEQNIVNGEKELGVITFDPETVSKIYGSDITKLEPIVLKTKQDLNNLMDNWKKIVLKKFNSDKNFADSLNLTKDVLVQDLLSNKNDIINKFNDSYFEKNIIVIDFGGEIQPLVNDDKEIKNLNRIWVKKKKNEIILDYFWTSSSPIKENDTHAYSAVYFLNKKTFNINPGNYIIIKKIYGYIPENKMTKRFLNYYSYITQDLSKYEDQEHIIWDKKSLSGDYATTIIKTKSELNNLLENFTIGYKKEFSKEFPKETYEKINNDFSDEFFNDNVLVLLSGSNWQGHTWLMYDYVEESYDLKLEGNNLKFEIFFLDYPPEMPEEVPDKVNANYAYNSAGWHRYNDNYSHTQFLKLPKSLIKDLNKLRTTIEFDS</sequence>
<name>A0ABX4H531_9BACT</name>
<gene>
    <name evidence="2" type="ORF">CJF60_04060</name>
</gene>
<proteinExistence type="predicted"/>
<reference evidence="2" key="1">
    <citation type="submission" date="2017-08" db="EMBL/GenBank/DDBJ databases">
        <authorList>
            <person name="Alvarez-Ponce D."/>
            <person name="Weitzman C.L."/>
            <person name="Tillett R.L."/>
            <person name="Sandmeier F.C."/>
            <person name="Tracy C.R."/>
        </authorList>
    </citation>
    <scope>NUCLEOTIDE SEQUENCE [LARGE SCALE GENOMIC DNA]</scope>
    <source>
        <strain evidence="2">PS6</strain>
    </source>
</reference>
<evidence type="ECO:0000256" key="1">
    <source>
        <dbReference type="SAM" id="SignalP"/>
    </source>
</evidence>
<accession>A0ABX4H531</accession>
<comment type="caution">
    <text evidence="2">The sequence shown here is derived from an EMBL/GenBank/DDBJ whole genome shotgun (WGS) entry which is preliminary data.</text>
</comment>
<dbReference type="Proteomes" id="UP000217033">
    <property type="component" value="Unassembled WGS sequence"/>
</dbReference>
<evidence type="ECO:0000313" key="3">
    <source>
        <dbReference type="Proteomes" id="UP000217033"/>
    </source>
</evidence>
<feature type="signal peptide" evidence="1">
    <location>
        <begin position="1"/>
        <end position="24"/>
    </location>
</feature>
<keyword evidence="3" id="KW-1185">Reference proteome</keyword>
<dbReference type="RefSeq" id="WP_084232853.1">
    <property type="nucleotide sequence ID" value="NZ_FWXE01000025.1"/>
</dbReference>
<dbReference type="PROSITE" id="PS51257">
    <property type="entry name" value="PROKAR_LIPOPROTEIN"/>
    <property type="match status" value="1"/>
</dbReference>
<feature type="chain" id="PRO_5046443896" description="Lipoprotein" evidence="1">
    <location>
        <begin position="25"/>
        <end position="440"/>
    </location>
</feature>
<keyword evidence="1" id="KW-0732">Signal</keyword>
<organism evidence="2 3">
    <name type="scientific">Mycoplasmopsis agassizii</name>
    <dbReference type="NCBI Taxonomy" id="33922"/>
    <lineage>
        <taxon>Bacteria</taxon>
        <taxon>Bacillati</taxon>
        <taxon>Mycoplasmatota</taxon>
        <taxon>Mycoplasmoidales</taxon>
        <taxon>Metamycoplasmataceae</taxon>
        <taxon>Mycoplasmopsis</taxon>
    </lineage>
</organism>
<protein>
    <recommendedName>
        <fullName evidence="4">Lipoprotein</fullName>
    </recommendedName>
</protein>
<dbReference type="EMBL" id="NQMN01000002">
    <property type="protein sequence ID" value="PAF54883.1"/>
    <property type="molecule type" value="Genomic_DNA"/>
</dbReference>
<evidence type="ECO:0008006" key="4">
    <source>
        <dbReference type="Google" id="ProtNLM"/>
    </source>
</evidence>
<evidence type="ECO:0000313" key="2">
    <source>
        <dbReference type="EMBL" id="PAF54883.1"/>
    </source>
</evidence>